<dbReference type="PANTHER" id="PTHR10098:SF108">
    <property type="entry name" value="TETRATRICOPEPTIDE REPEAT PROTEIN 28"/>
    <property type="match status" value="1"/>
</dbReference>
<organism evidence="5 6">
    <name type="scientific">Tautonia plasticadhaerens</name>
    <dbReference type="NCBI Taxonomy" id="2527974"/>
    <lineage>
        <taxon>Bacteria</taxon>
        <taxon>Pseudomonadati</taxon>
        <taxon>Planctomycetota</taxon>
        <taxon>Planctomycetia</taxon>
        <taxon>Isosphaerales</taxon>
        <taxon>Isosphaeraceae</taxon>
        <taxon>Tautonia</taxon>
    </lineage>
</organism>
<dbReference type="InterPro" id="IPR019734">
    <property type="entry name" value="TPR_rpt"/>
</dbReference>
<dbReference type="Pfam" id="PF13424">
    <property type="entry name" value="TPR_12"/>
    <property type="match status" value="3"/>
</dbReference>
<feature type="repeat" description="TPR" evidence="1">
    <location>
        <begin position="932"/>
        <end position="965"/>
    </location>
</feature>
<dbReference type="EMBL" id="CP036426">
    <property type="protein sequence ID" value="QDV35081.1"/>
    <property type="molecule type" value="Genomic_DNA"/>
</dbReference>
<dbReference type="SMART" id="SM00028">
    <property type="entry name" value="TPR"/>
    <property type="match status" value="6"/>
</dbReference>
<dbReference type="InterPro" id="IPR027417">
    <property type="entry name" value="P-loop_NTPase"/>
</dbReference>
<proteinExistence type="predicted"/>
<dbReference type="RefSeq" id="WP_145270426.1">
    <property type="nucleotide sequence ID" value="NZ_CP036426.1"/>
</dbReference>
<feature type="repeat" description="TPR" evidence="1">
    <location>
        <begin position="972"/>
        <end position="1005"/>
    </location>
</feature>
<protein>
    <submittedName>
        <fullName evidence="5">Photosystem I assembly protein Ycf3</fullName>
    </submittedName>
</protein>
<keyword evidence="1" id="KW-0802">TPR repeat</keyword>
<name>A0A518H2K4_9BACT</name>
<dbReference type="SUPFAM" id="SSF48452">
    <property type="entry name" value="TPR-like"/>
    <property type="match status" value="2"/>
</dbReference>
<accession>A0A518H2K4</accession>
<dbReference type="CDD" id="cd01983">
    <property type="entry name" value="SIMIBI"/>
    <property type="match status" value="1"/>
</dbReference>
<evidence type="ECO:0000259" key="3">
    <source>
        <dbReference type="Pfam" id="PF05729"/>
    </source>
</evidence>
<evidence type="ECO:0000256" key="1">
    <source>
        <dbReference type="PROSITE-ProRule" id="PRU00339"/>
    </source>
</evidence>
<dbReference type="Proteomes" id="UP000317835">
    <property type="component" value="Chromosome"/>
</dbReference>
<sequence length="1107" mass="123738">MSTLIVRDVSEGDGHRFQVIRDRDFKATNSASIPSPIGFPVEGRPNSELMRDLRWYLERFLDYPFPPQTDVADRVRAALKGWGETAFTALFGAGQGNTFFHDATRDGLDRLHLRISSDDPRVLGWPWEALLDPQSGFLAPACQIERQLNTTRDPAPLPDALPNDRINILLVTCRPFEADVSYRSLSRPLVEMVVNQNLPAEVTVLRPPTFDRLREHLLHERPGYYQVVHFDGHGAYQAEAVGPIDQHQLKGPIGKLAFEDVEGKPDLKDAEQLALLLRECRITAVVMNACQSGMVDHQAADPFASVAAAMLRAGVRSVVAMAYSLYVSGAQQFLPGFYRALFRTGDIAQATRAGRQQMLAYKGRVCVRGRFDLDDWLVPVVYQQEALALPFASQARTHRPPTDADALPPEARDDENPYGFVGRDGPILVLERAMHLPRAGILIQGLGGVGKTTLARGFVRWLKDTGGLGRGCFWFTFQGIRTAEYVINRMVEALIGTDAIPLPLETKLDRLIALLKADRVLVVWDNFETVRGIPGTPVEASLPAEDQELLRSLLRRLRDGKSKVLITSRSTEDWLGDSRLKIGLGGLAGEERWDYCETILRDLGKSINRDDPDLGALMDLLAGHPLAMRVLLPRLEDQTAAQLVLTIRDNLSALGPSGDEIQDTLFATLRFAVDSLPDDLRPLLILLALHEHFVDADSLEAMAKDVDKSWTRDRIDQFVSILSNAGLLRNRGLAIYEIHPALTGFLRSTSSTSAAAARDPWCRAFSKVIGSIGVRVIGCPVHEQRGPFSVHSTNFNRAWEEASRLEMDRIATGLVATLASYAQNTWNFQHAERLLQRLTESRLVRENERLRAGYYHQLGVVAQLRWDLDAAERWYAKALEIKERLGVEAGPAATYHQLGMVAQLRWDLDAAERWYARALESFERLSVGPGRACSYHQLGTVAQDREDLDAAERWYTKALEISERLGDEPRAAGTYHQLGRVAQDRGDLDDAERWYVRSLEIKERLGDEAGVSLAYHQLGIVAQLRWDLDAAECWYARSLEISERLGDEAGAARTYTNLGIVVQDRGDQGAAERWYTKALTVWTKTGNEQERENTQRLLDKLRDGSAS</sequence>
<dbReference type="Gene3D" id="3.40.50.300">
    <property type="entry name" value="P-loop containing nucleotide triphosphate hydrolases"/>
    <property type="match status" value="1"/>
</dbReference>
<dbReference type="PROSITE" id="PS50005">
    <property type="entry name" value="TPR"/>
    <property type="match status" value="2"/>
</dbReference>
<evidence type="ECO:0000313" key="5">
    <source>
        <dbReference type="EMBL" id="QDV35081.1"/>
    </source>
</evidence>
<dbReference type="PANTHER" id="PTHR10098">
    <property type="entry name" value="RAPSYN-RELATED"/>
    <property type="match status" value="1"/>
</dbReference>
<dbReference type="KEGG" id="tpla:ElP_29830"/>
<feature type="region of interest" description="Disordered" evidence="2">
    <location>
        <begin position="397"/>
        <end position="417"/>
    </location>
</feature>
<gene>
    <name evidence="5" type="ORF">ElP_29830</name>
</gene>
<feature type="domain" description="NACHT" evidence="3">
    <location>
        <begin position="441"/>
        <end position="572"/>
    </location>
</feature>
<dbReference type="Pfam" id="PF05729">
    <property type="entry name" value="NACHT"/>
    <property type="match status" value="1"/>
</dbReference>
<dbReference type="InterPro" id="IPR024983">
    <property type="entry name" value="CHAT_dom"/>
</dbReference>
<dbReference type="OrthoDB" id="9797765at2"/>
<evidence type="ECO:0000313" key="6">
    <source>
        <dbReference type="Proteomes" id="UP000317835"/>
    </source>
</evidence>
<feature type="region of interest" description="Disordered" evidence="2">
    <location>
        <begin position="1086"/>
        <end position="1107"/>
    </location>
</feature>
<dbReference type="AlphaFoldDB" id="A0A518H2K4"/>
<evidence type="ECO:0000256" key="2">
    <source>
        <dbReference type="SAM" id="MobiDB-lite"/>
    </source>
</evidence>
<dbReference type="InterPro" id="IPR007111">
    <property type="entry name" value="NACHT_NTPase"/>
</dbReference>
<dbReference type="SUPFAM" id="SSF52540">
    <property type="entry name" value="P-loop containing nucleoside triphosphate hydrolases"/>
    <property type="match status" value="1"/>
</dbReference>
<dbReference type="PRINTS" id="PR00364">
    <property type="entry name" value="DISEASERSIST"/>
</dbReference>
<keyword evidence="6" id="KW-1185">Reference proteome</keyword>
<feature type="domain" description="CHAT" evidence="4">
    <location>
        <begin position="109"/>
        <end position="363"/>
    </location>
</feature>
<reference evidence="5 6" key="1">
    <citation type="submission" date="2019-02" db="EMBL/GenBank/DDBJ databases">
        <title>Deep-cultivation of Planctomycetes and their phenomic and genomic characterization uncovers novel biology.</title>
        <authorList>
            <person name="Wiegand S."/>
            <person name="Jogler M."/>
            <person name="Boedeker C."/>
            <person name="Pinto D."/>
            <person name="Vollmers J."/>
            <person name="Rivas-Marin E."/>
            <person name="Kohn T."/>
            <person name="Peeters S.H."/>
            <person name="Heuer A."/>
            <person name="Rast P."/>
            <person name="Oberbeckmann S."/>
            <person name="Bunk B."/>
            <person name="Jeske O."/>
            <person name="Meyerdierks A."/>
            <person name="Storesund J.E."/>
            <person name="Kallscheuer N."/>
            <person name="Luecker S."/>
            <person name="Lage O.M."/>
            <person name="Pohl T."/>
            <person name="Merkel B.J."/>
            <person name="Hornburger P."/>
            <person name="Mueller R.-W."/>
            <person name="Bruemmer F."/>
            <person name="Labrenz M."/>
            <person name="Spormann A.M."/>
            <person name="Op den Camp H."/>
            <person name="Overmann J."/>
            <person name="Amann R."/>
            <person name="Jetten M.S.M."/>
            <person name="Mascher T."/>
            <person name="Medema M.H."/>
            <person name="Devos D.P."/>
            <person name="Kaster A.-K."/>
            <person name="Ovreas L."/>
            <person name="Rohde M."/>
            <person name="Galperin M.Y."/>
            <person name="Jogler C."/>
        </authorList>
    </citation>
    <scope>NUCLEOTIDE SEQUENCE [LARGE SCALE GENOMIC DNA]</scope>
    <source>
        <strain evidence="5 6">ElP</strain>
    </source>
</reference>
<dbReference type="Gene3D" id="1.25.40.10">
    <property type="entry name" value="Tetratricopeptide repeat domain"/>
    <property type="match status" value="2"/>
</dbReference>
<evidence type="ECO:0000259" key="4">
    <source>
        <dbReference type="Pfam" id="PF12770"/>
    </source>
</evidence>
<dbReference type="Pfam" id="PF12770">
    <property type="entry name" value="CHAT"/>
    <property type="match status" value="1"/>
</dbReference>
<feature type="compositionally biased region" description="Basic and acidic residues" evidence="2">
    <location>
        <begin position="1087"/>
        <end position="1107"/>
    </location>
</feature>
<dbReference type="InterPro" id="IPR011990">
    <property type="entry name" value="TPR-like_helical_dom_sf"/>
</dbReference>